<keyword evidence="1" id="KW-1133">Transmembrane helix</keyword>
<keyword evidence="3" id="KW-1185">Reference proteome</keyword>
<evidence type="ECO:0000256" key="1">
    <source>
        <dbReference type="SAM" id="Phobius"/>
    </source>
</evidence>
<dbReference type="RefSeq" id="WP_189785519.1">
    <property type="nucleotide sequence ID" value="NZ_BNAT01000024.1"/>
</dbReference>
<evidence type="ECO:0000313" key="3">
    <source>
        <dbReference type="Proteomes" id="UP000603227"/>
    </source>
</evidence>
<reference evidence="2" key="1">
    <citation type="journal article" date="2014" name="Int. J. Syst. Evol. Microbiol.">
        <title>Complete genome sequence of Corynebacterium casei LMG S-19264T (=DSM 44701T), isolated from a smear-ripened cheese.</title>
        <authorList>
            <consortium name="US DOE Joint Genome Institute (JGI-PGF)"/>
            <person name="Walter F."/>
            <person name="Albersmeier A."/>
            <person name="Kalinowski J."/>
            <person name="Ruckert C."/>
        </authorList>
    </citation>
    <scope>NUCLEOTIDE SEQUENCE</scope>
    <source>
        <strain evidence="2">CGMCC 4.7403</strain>
    </source>
</reference>
<dbReference type="AlphaFoldDB" id="A0A918Z7P1"/>
<accession>A0A918Z7P1</accession>
<comment type="caution">
    <text evidence="2">The sequence shown here is derived from an EMBL/GenBank/DDBJ whole genome shotgun (WGS) entry which is preliminary data.</text>
</comment>
<gene>
    <name evidence="2" type="ORF">GCM10017771_59310</name>
</gene>
<dbReference type="EMBL" id="BNAT01000024">
    <property type="protein sequence ID" value="GHE40235.1"/>
    <property type="molecule type" value="Genomic_DNA"/>
</dbReference>
<feature type="transmembrane region" description="Helical" evidence="1">
    <location>
        <begin position="32"/>
        <end position="65"/>
    </location>
</feature>
<proteinExistence type="predicted"/>
<dbReference type="Proteomes" id="UP000603227">
    <property type="component" value="Unassembled WGS sequence"/>
</dbReference>
<protein>
    <submittedName>
        <fullName evidence="2">Uncharacterized protein</fullName>
    </submittedName>
</protein>
<organism evidence="2 3">
    <name type="scientific">Streptomyces capitiformicae</name>
    <dbReference type="NCBI Taxonomy" id="2014920"/>
    <lineage>
        <taxon>Bacteria</taxon>
        <taxon>Bacillati</taxon>
        <taxon>Actinomycetota</taxon>
        <taxon>Actinomycetes</taxon>
        <taxon>Kitasatosporales</taxon>
        <taxon>Streptomycetaceae</taxon>
        <taxon>Streptomyces</taxon>
    </lineage>
</organism>
<feature type="transmembrane region" description="Helical" evidence="1">
    <location>
        <begin position="77"/>
        <end position="100"/>
    </location>
</feature>
<sequence>MDLLLTIALIGGLVGGGAMYALVRRDVGRNRALLVAAVAAVALGIGWFAALYGVVVGLGAAMLAYAVARSRIGADKALLAAGGAYFMVVASFTALLYASIETM</sequence>
<keyword evidence="1" id="KW-0812">Transmembrane</keyword>
<evidence type="ECO:0000313" key="2">
    <source>
        <dbReference type="EMBL" id="GHE40235.1"/>
    </source>
</evidence>
<keyword evidence="1" id="KW-0472">Membrane</keyword>
<name>A0A918Z7P1_9ACTN</name>
<reference evidence="2" key="2">
    <citation type="submission" date="2020-09" db="EMBL/GenBank/DDBJ databases">
        <authorList>
            <person name="Sun Q."/>
            <person name="Zhou Y."/>
        </authorList>
    </citation>
    <scope>NUCLEOTIDE SEQUENCE</scope>
    <source>
        <strain evidence="2">CGMCC 4.7403</strain>
    </source>
</reference>